<accession>A0A3P3R7Y0</accession>
<proteinExistence type="predicted"/>
<protein>
    <submittedName>
        <fullName evidence="1">Uncharacterized protein</fullName>
    </submittedName>
</protein>
<dbReference type="Proteomes" id="UP000282322">
    <property type="component" value="Unassembled WGS sequence"/>
</dbReference>
<evidence type="ECO:0000313" key="2">
    <source>
        <dbReference type="Proteomes" id="UP000282322"/>
    </source>
</evidence>
<comment type="caution">
    <text evidence="1">The sequence shown here is derived from an EMBL/GenBank/DDBJ whole genome shotgun (WGS) entry which is preliminary data.</text>
</comment>
<gene>
    <name evidence="1" type="ORF">EIK79_12940</name>
</gene>
<dbReference type="AlphaFoldDB" id="A0A3P3R7Y0"/>
<dbReference type="RefSeq" id="WP_124955525.1">
    <property type="nucleotide sequence ID" value="NZ_RRCH01000028.1"/>
</dbReference>
<keyword evidence="2" id="KW-1185">Reference proteome</keyword>
<evidence type="ECO:0000313" key="1">
    <source>
        <dbReference type="EMBL" id="RRJ29536.1"/>
    </source>
</evidence>
<organism evidence="1 2">
    <name type="scientific">Halocatena pleomorpha</name>
    <dbReference type="NCBI Taxonomy" id="1785090"/>
    <lineage>
        <taxon>Archaea</taxon>
        <taxon>Methanobacteriati</taxon>
        <taxon>Methanobacteriota</taxon>
        <taxon>Stenosarchaea group</taxon>
        <taxon>Halobacteria</taxon>
        <taxon>Halobacteriales</taxon>
        <taxon>Natronomonadaceae</taxon>
        <taxon>Halocatena</taxon>
    </lineage>
</organism>
<name>A0A3P3R7Y0_9EURY</name>
<reference evidence="1 2" key="1">
    <citation type="submission" date="2018-11" db="EMBL/GenBank/DDBJ databases">
        <title>Taxonoimc description of Halomarina strain SPP-AMP-1.</title>
        <authorList>
            <person name="Pal Y."/>
            <person name="Srinivasana K."/>
            <person name="Verma A."/>
            <person name="Kumar P."/>
        </authorList>
    </citation>
    <scope>NUCLEOTIDE SEQUENCE [LARGE SCALE GENOMIC DNA]</scope>
    <source>
        <strain evidence="1 2">SPP-AMP-1</strain>
    </source>
</reference>
<dbReference type="EMBL" id="RRCH01000028">
    <property type="protein sequence ID" value="RRJ29536.1"/>
    <property type="molecule type" value="Genomic_DNA"/>
</dbReference>
<sequence>MTFTVLFVLSWSDAILQLLFTAFTMVVSAVVAVSGPAETIFDQPTQRILTRLHCCLSYSGKQSRVDILTLSYVVNSRELLTYLIAQYCGVARLKLYAFNGADRDYE</sequence>